<proteinExistence type="predicted"/>
<reference evidence="1" key="2">
    <citation type="submission" date="2013-10" db="EMBL/GenBank/DDBJ databases">
        <authorList>
            <person name="Aslett M."/>
        </authorList>
    </citation>
    <scope>NUCLEOTIDE SEQUENCE [LARGE SCALE GENOMIC DNA]</scope>
    <source>
        <strain evidence="1">Weybridge</strain>
    </source>
</reference>
<dbReference type="VEuPathDB" id="ToxoDB:EMWEY_00045440"/>
<dbReference type="EMBL" id="HG722241">
    <property type="protein sequence ID" value="CDJ61827.1"/>
    <property type="molecule type" value="Genomic_DNA"/>
</dbReference>
<dbReference type="GeneID" id="25338530"/>
<dbReference type="AlphaFoldDB" id="U6MC63"/>
<evidence type="ECO:0000313" key="2">
    <source>
        <dbReference type="Proteomes" id="UP000030763"/>
    </source>
</evidence>
<protein>
    <submittedName>
        <fullName evidence="1">Uncharacterized protein</fullName>
    </submittedName>
</protein>
<dbReference type="OMA" id="EMQHITQ"/>
<gene>
    <name evidence="1" type="ORF">EMWEY_00045440</name>
</gene>
<reference evidence="1" key="1">
    <citation type="submission" date="2013-10" db="EMBL/GenBank/DDBJ databases">
        <title>Genomic analysis of the causative agents of coccidiosis in chickens.</title>
        <authorList>
            <person name="Reid A.J."/>
            <person name="Blake D."/>
            <person name="Billington K."/>
            <person name="Browne H."/>
            <person name="Dunn M."/>
            <person name="Hung S."/>
            <person name="Kawahara F."/>
            <person name="Miranda-Saavedra D."/>
            <person name="Mourier T."/>
            <person name="Nagra H."/>
            <person name="Otto T.D."/>
            <person name="Rawlings N."/>
            <person name="Sanchez A."/>
            <person name="Sanders M."/>
            <person name="Subramaniam C."/>
            <person name="Tay Y."/>
            <person name="Dear P."/>
            <person name="Doerig C."/>
            <person name="Gruber A."/>
            <person name="Parkinson J."/>
            <person name="Shirley M."/>
            <person name="Wan K.L."/>
            <person name="Berriman M."/>
            <person name="Tomley F."/>
            <person name="Pain A."/>
        </authorList>
    </citation>
    <scope>NUCLEOTIDE SEQUENCE [LARGE SCALE GENOMIC DNA]</scope>
    <source>
        <strain evidence="1">Weybridge</strain>
    </source>
</reference>
<name>U6MC63_EIMMA</name>
<dbReference type="OrthoDB" id="360147at2759"/>
<accession>U6MC63</accession>
<evidence type="ECO:0000313" key="1">
    <source>
        <dbReference type="EMBL" id="CDJ61827.1"/>
    </source>
</evidence>
<keyword evidence="2" id="KW-1185">Reference proteome</keyword>
<dbReference type="Proteomes" id="UP000030763">
    <property type="component" value="Unassembled WGS sequence"/>
</dbReference>
<dbReference type="RefSeq" id="XP_013338477.1">
    <property type="nucleotide sequence ID" value="XM_013483023.1"/>
</dbReference>
<organism evidence="1 2">
    <name type="scientific">Eimeria maxima</name>
    <name type="common">Coccidian parasite</name>
    <dbReference type="NCBI Taxonomy" id="5804"/>
    <lineage>
        <taxon>Eukaryota</taxon>
        <taxon>Sar</taxon>
        <taxon>Alveolata</taxon>
        <taxon>Apicomplexa</taxon>
        <taxon>Conoidasida</taxon>
        <taxon>Coccidia</taxon>
        <taxon>Eucoccidiorida</taxon>
        <taxon>Eimeriorina</taxon>
        <taxon>Eimeriidae</taxon>
        <taxon>Eimeria</taxon>
    </lineage>
</organism>
<sequence length="104" mass="12293">MAISKLIEMNHLIQYRAVLTQENVDEIAEFDPDLAKKAQIALDEGLAVNFQDLDYFYDKELVNKYKQEKKILNKIRQEIFNSPKGVYNMPPSLQEYERPMVRRV</sequence>